<dbReference type="Gene3D" id="3.30.450.40">
    <property type="match status" value="1"/>
</dbReference>
<dbReference type="RefSeq" id="WP_282698557.1">
    <property type="nucleotide sequence ID" value="NZ_JABXJJ020000007.1"/>
</dbReference>
<keyword evidence="2" id="KW-0597">Phosphoprotein</keyword>
<dbReference type="SMART" id="SM00331">
    <property type="entry name" value="PP2C_SIG"/>
    <property type="match status" value="1"/>
</dbReference>
<dbReference type="GO" id="GO:0016301">
    <property type="term" value="F:kinase activity"/>
    <property type="evidence" value="ECO:0007669"/>
    <property type="project" value="UniProtKB-KW"/>
</dbReference>
<dbReference type="CDD" id="cd16936">
    <property type="entry name" value="HATPase_RsbW-like"/>
    <property type="match status" value="1"/>
</dbReference>
<evidence type="ECO:0000256" key="12">
    <source>
        <dbReference type="ARBA" id="ARBA00047761"/>
    </source>
</evidence>
<dbReference type="InterPro" id="IPR013656">
    <property type="entry name" value="PAS_4"/>
</dbReference>
<evidence type="ECO:0000259" key="17">
    <source>
        <dbReference type="PROSITE" id="PS50112"/>
    </source>
</evidence>
<comment type="function">
    <text evidence="13">Primarily acts as an independent SigF regulator that is sensitive to the osmosensory signal, mediating the cross talk of PknD with the SigF regulon. Possesses both phosphatase and kinase activities. The kinase domain functions as a classic anti-sigma factor-like kinase to phosphorylate the anti-anti-sigma factor domain at the canonical regulatory site, and the phosphatase domain antagonizes this activity.</text>
</comment>
<sequence length="936" mass="98512">MTDHAAALAALQGLLGGRTAAGAGGGPPGMSDGETPAAVAVLDANGLVTLWTPGAEGLLGHRAGEVVGHPLRDLIAEADPSTAADRPSGAVRPADVIRDGAAFFRCRDGGRIAVHLAVHNLPGVTAPERPDPAGKARAAHPQDASAHDASVRDAPAHDAPTQDASAHDTSTHDAPAHDAPTQDASAHDAPAHDASAQADPAQHSDPQAGAAHVDPAQDSSARDSAAPAVPRRKRAAPRRLVVITPRDERVGSGAVERALRQLPIAAAVLDTDLRYVWADDEAGRLWARSVGEMIGRRPSELSAEGPGADMERLMRRAVETGEQLRWETGGPLPGVRDRVWVVVLTPLTDAAGRVRGLTSLGVDITDQHRARTRLLLSNQAAGHIGSTLDVDLTAQELAEALVPAMADFVTVDLLVSALGERGPRTGFTSGSVALRRVAYHSALPGSPESVLARGETETHPADSVRARVMATGDSMLFCRDAETGTLPWEPMSEERRSANLMYDMHSVMVVPMAARGATLGVAVFSRHRSPEPFADDDLLLAEEITARAAVSLDNALRYTRERDTALTLQNSLLPRRLPHTVAVDVAGRYLPADERLGVGGDWCEVIPLSGARVALVAGDVVGHGVRASAAMGRMRATVRALADLEPPPGELLSRLDDIVTRPYDAEPDHETGEAGGDTGATCLYVVYDPVSRLCTIASAGHPPPVLIDPDGTARVLDVPPGPPLGLGGLPFEHHEVLLAEGSLLALYTDGLVERRDRDIDVGIAELVDALSASAGSPRERCDAVLAGLLPQPPEDDVALLIARSRALDPAAVATYDFPPDPAAVAAARNLTAGRLAVWGLDELAFTTEIVVSELITNAIRHASGPLRLRLILAETLIVEVSDRSSTFPQLRRARTDDEGGRGLMLVARLSRRWGTRPTDSGKVIWADQSLPDPHGD</sequence>
<feature type="compositionally biased region" description="Basic and acidic residues" evidence="16">
    <location>
        <begin position="165"/>
        <end position="176"/>
    </location>
</feature>
<evidence type="ECO:0000256" key="11">
    <source>
        <dbReference type="ARBA" id="ARBA00023211"/>
    </source>
</evidence>
<dbReference type="SUPFAM" id="SSF55785">
    <property type="entry name" value="PYP-like sensor domain (PAS domain)"/>
    <property type="match status" value="2"/>
</dbReference>
<evidence type="ECO:0000313" key="18">
    <source>
        <dbReference type="EMBL" id="MDI5969097.1"/>
    </source>
</evidence>
<protein>
    <recommendedName>
        <fullName evidence="1">protein-serine/threonine phosphatase</fullName>
        <ecNumber evidence="1">3.1.3.16</ecNumber>
    </recommendedName>
    <alternativeName>
        <fullName evidence="15">Protein-serine/threonine phosphatase</fullName>
    </alternativeName>
    <alternativeName>
        <fullName evidence="14">Serine/threonine-protein kinase</fullName>
    </alternativeName>
</protein>
<comment type="catalytic activity">
    <reaction evidence="12">
        <text>O-phospho-L-seryl-[protein] + H2O = L-seryl-[protein] + phosphate</text>
        <dbReference type="Rhea" id="RHEA:20629"/>
        <dbReference type="Rhea" id="RHEA-COMP:9863"/>
        <dbReference type="Rhea" id="RHEA-COMP:11604"/>
        <dbReference type="ChEBI" id="CHEBI:15377"/>
        <dbReference type="ChEBI" id="CHEBI:29999"/>
        <dbReference type="ChEBI" id="CHEBI:43474"/>
        <dbReference type="ChEBI" id="CHEBI:83421"/>
        <dbReference type="EC" id="3.1.3.16"/>
    </reaction>
</comment>
<dbReference type="SUPFAM" id="SSF81606">
    <property type="entry name" value="PP2C-like"/>
    <property type="match status" value="1"/>
</dbReference>
<dbReference type="SMART" id="SM00091">
    <property type="entry name" value="PAS"/>
    <property type="match status" value="2"/>
</dbReference>
<dbReference type="NCBIfam" id="TIGR00229">
    <property type="entry name" value="sensory_box"/>
    <property type="match status" value="1"/>
</dbReference>
<evidence type="ECO:0000256" key="2">
    <source>
        <dbReference type="ARBA" id="ARBA00022553"/>
    </source>
</evidence>
<dbReference type="InterPro" id="IPR035965">
    <property type="entry name" value="PAS-like_dom_sf"/>
</dbReference>
<evidence type="ECO:0000256" key="9">
    <source>
        <dbReference type="ARBA" id="ARBA00022842"/>
    </source>
</evidence>
<keyword evidence="9" id="KW-0460">Magnesium</keyword>
<evidence type="ECO:0000256" key="16">
    <source>
        <dbReference type="SAM" id="MobiDB-lite"/>
    </source>
</evidence>
<dbReference type="InterPro" id="IPR003594">
    <property type="entry name" value="HATPase_dom"/>
</dbReference>
<dbReference type="FunFam" id="3.30.565.10:FF:000028">
    <property type="entry name" value="PAS sensor protein"/>
    <property type="match status" value="1"/>
</dbReference>
<evidence type="ECO:0000256" key="10">
    <source>
        <dbReference type="ARBA" id="ARBA00022912"/>
    </source>
</evidence>
<dbReference type="GO" id="GO:0005524">
    <property type="term" value="F:ATP binding"/>
    <property type="evidence" value="ECO:0007669"/>
    <property type="project" value="UniProtKB-KW"/>
</dbReference>
<dbReference type="Pfam" id="PF13581">
    <property type="entry name" value="HATPase_c_2"/>
    <property type="match status" value="1"/>
</dbReference>
<dbReference type="AlphaFoldDB" id="A0AA90H6Y6"/>
<dbReference type="PROSITE" id="PS50112">
    <property type="entry name" value="PAS"/>
    <property type="match status" value="1"/>
</dbReference>
<feature type="compositionally biased region" description="Basic and acidic residues" evidence="16">
    <location>
        <begin position="145"/>
        <end position="156"/>
    </location>
</feature>
<dbReference type="FunFam" id="3.30.450.40:FF:000035">
    <property type="entry name" value="PAS sensor protein"/>
    <property type="match status" value="1"/>
</dbReference>
<keyword evidence="7" id="KW-0378">Hydrolase</keyword>
<dbReference type="SUPFAM" id="SSF55781">
    <property type="entry name" value="GAF domain-like"/>
    <property type="match status" value="1"/>
</dbReference>
<keyword evidence="11" id="KW-0464">Manganese</keyword>
<evidence type="ECO:0000256" key="1">
    <source>
        <dbReference type="ARBA" id="ARBA00013081"/>
    </source>
</evidence>
<dbReference type="Pfam" id="PF08448">
    <property type="entry name" value="PAS_4"/>
    <property type="match status" value="1"/>
</dbReference>
<dbReference type="PANTHER" id="PTHR43156">
    <property type="entry name" value="STAGE II SPORULATION PROTEIN E-RELATED"/>
    <property type="match status" value="1"/>
</dbReference>
<dbReference type="InterPro" id="IPR000014">
    <property type="entry name" value="PAS"/>
</dbReference>
<feature type="region of interest" description="Disordered" evidence="16">
    <location>
        <begin position="122"/>
        <end position="239"/>
    </location>
</feature>
<dbReference type="InterPro" id="IPR003018">
    <property type="entry name" value="GAF"/>
</dbReference>
<evidence type="ECO:0000256" key="15">
    <source>
        <dbReference type="ARBA" id="ARBA00081350"/>
    </source>
</evidence>
<dbReference type="SUPFAM" id="SSF55874">
    <property type="entry name" value="ATPase domain of HSP90 chaperone/DNA topoisomerase II/histidine kinase"/>
    <property type="match status" value="1"/>
</dbReference>
<dbReference type="InterPro" id="IPR001932">
    <property type="entry name" value="PPM-type_phosphatase-like_dom"/>
</dbReference>
<evidence type="ECO:0000256" key="13">
    <source>
        <dbReference type="ARBA" id="ARBA00056274"/>
    </source>
</evidence>
<keyword evidence="10" id="KW-0904">Protein phosphatase</keyword>
<keyword evidence="4" id="KW-0479">Metal-binding</keyword>
<accession>A0AA90H6Y6</accession>
<evidence type="ECO:0000256" key="7">
    <source>
        <dbReference type="ARBA" id="ARBA00022801"/>
    </source>
</evidence>
<evidence type="ECO:0000256" key="14">
    <source>
        <dbReference type="ARBA" id="ARBA00075117"/>
    </source>
</evidence>
<dbReference type="CDD" id="cd00130">
    <property type="entry name" value="PAS"/>
    <property type="match status" value="2"/>
</dbReference>
<evidence type="ECO:0000256" key="5">
    <source>
        <dbReference type="ARBA" id="ARBA00022741"/>
    </source>
</evidence>
<evidence type="ECO:0000256" key="3">
    <source>
        <dbReference type="ARBA" id="ARBA00022679"/>
    </source>
</evidence>
<dbReference type="PANTHER" id="PTHR43156:SF2">
    <property type="entry name" value="STAGE II SPORULATION PROTEIN E"/>
    <property type="match status" value="1"/>
</dbReference>
<name>A0AA90H6Y6_9ACTN</name>
<dbReference type="SMART" id="SM00065">
    <property type="entry name" value="GAF"/>
    <property type="match status" value="1"/>
</dbReference>
<dbReference type="GO" id="GO:0006355">
    <property type="term" value="P:regulation of DNA-templated transcription"/>
    <property type="evidence" value="ECO:0007669"/>
    <property type="project" value="InterPro"/>
</dbReference>
<keyword evidence="8" id="KW-0067">ATP-binding</keyword>
<proteinExistence type="predicted"/>
<dbReference type="Pfam" id="PF07228">
    <property type="entry name" value="SpoIIE"/>
    <property type="match status" value="1"/>
</dbReference>
<evidence type="ECO:0000256" key="4">
    <source>
        <dbReference type="ARBA" id="ARBA00022723"/>
    </source>
</evidence>
<dbReference type="GO" id="GO:0004722">
    <property type="term" value="F:protein serine/threonine phosphatase activity"/>
    <property type="evidence" value="ECO:0007669"/>
    <property type="project" value="UniProtKB-EC"/>
</dbReference>
<dbReference type="InterPro" id="IPR013767">
    <property type="entry name" value="PAS_fold"/>
</dbReference>
<keyword evidence="3" id="KW-0808">Transferase</keyword>
<dbReference type="EMBL" id="JABXJJ020000007">
    <property type="protein sequence ID" value="MDI5969097.1"/>
    <property type="molecule type" value="Genomic_DNA"/>
</dbReference>
<keyword evidence="5" id="KW-0547">Nucleotide-binding</keyword>
<dbReference type="InterPro" id="IPR036457">
    <property type="entry name" value="PPM-type-like_dom_sf"/>
</dbReference>
<dbReference type="FunFam" id="3.60.40.10:FF:000005">
    <property type="entry name" value="Serine/threonine protein phosphatase"/>
    <property type="match status" value="1"/>
</dbReference>
<dbReference type="Gene3D" id="3.30.450.20">
    <property type="entry name" value="PAS domain"/>
    <property type="match status" value="2"/>
</dbReference>
<dbReference type="InterPro" id="IPR029016">
    <property type="entry name" value="GAF-like_dom_sf"/>
</dbReference>
<evidence type="ECO:0000256" key="8">
    <source>
        <dbReference type="ARBA" id="ARBA00022840"/>
    </source>
</evidence>
<feature type="domain" description="PAS" evidence="17">
    <location>
        <begin position="35"/>
        <end position="79"/>
    </location>
</feature>
<reference evidence="18" key="1">
    <citation type="submission" date="2023-05" db="EMBL/GenBank/DDBJ databases">
        <title>Streptantibioticus silvisoli sp. nov., acidotolerant actinomycetes 1 from pine litter.</title>
        <authorList>
            <person name="Swiecimska M."/>
            <person name="Golinska P."/>
            <person name="Sangal V."/>
            <person name="Wachnowicz B."/>
            <person name="Goodfellow M."/>
        </authorList>
    </citation>
    <scope>NUCLEOTIDE SEQUENCE</scope>
    <source>
        <strain evidence="18">SL13</strain>
    </source>
</reference>
<gene>
    <name evidence="18" type="ORF">POF50_007005</name>
</gene>
<dbReference type="Pfam" id="PF00989">
    <property type="entry name" value="PAS"/>
    <property type="match status" value="1"/>
</dbReference>
<evidence type="ECO:0000256" key="6">
    <source>
        <dbReference type="ARBA" id="ARBA00022777"/>
    </source>
</evidence>
<comment type="caution">
    <text evidence="18">The sequence shown here is derived from an EMBL/GenBank/DDBJ whole genome shotgun (WGS) entry which is preliminary data.</text>
</comment>
<feature type="compositionally biased region" description="Low complexity" evidence="16">
    <location>
        <begin position="192"/>
        <end position="205"/>
    </location>
</feature>
<dbReference type="Pfam" id="PF01590">
    <property type="entry name" value="GAF"/>
    <property type="match status" value="1"/>
</dbReference>
<dbReference type="EC" id="3.1.3.16" evidence="1"/>
<dbReference type="GO" id="GO:0046872">
    <property type="term" value="F:metal ion binding"/>
    <property type="evidence" value="ECO:0007669"/>
    <property type="project" value="UniProtKB-KW"/>
</dbReference>
<dbReference type="InterPro" id="IPR052016">
    <property type="entry name" value="Bact_Sigma-Reg"/>
</dbReference>
<dbReference type="Gene3D" id="3.60.40.10">
    <property type="entry name" value="PPM-type phosphatase domain"/>
    <property type="match status" value="1"/>
</dbReference>
<dbReference type="InterPro" id="IPR036890">
    <property type="entry name" value="HATPase_C_sf"/>
</dbReference>
<organism evidence="18">
    <name type="scientific">Streptantibioticus silvisoli</name>
    <dbReference type="NCBI Taxonomy" id="2705255"/>
    <lineage>
        <taxon>Bacteria</taxon>
        <taxon>Bacillati</taxon>
        <taxon>Actinomycetota</taxon>
        <taxon>Actinomycetes</taxon>
        <taxon>Kitasatosporales</taxon>
        <taxon>Streptomycetaceae</taxon>
        <taxon>Streptantibioticus</taxon>
    </lineage>
</organism>
<dbReference type="Gene3D" id="3.30.565.10">
    <property type="entry name" value="Histidine kinase-like ATPase, C-terminal domain"/>
    <property type="match status" value="1"/>
</dbReference>
<keyword evidence="6" id="KW-0418">Kinase</keyword>